<reference evidence="3" key="1">
    <citation type="submission" date="2023-07" db="EMBL/GenBank/DDBJ databases">
        <title>A chromosome-level genome assembly of Lolium multiflorum.</title>
        <authorList>
            <person name="Chen Y."/>
            <person name="Copetti D."/>
            <person name="Kolliker R."/>
            <person name="Studer B."/>
        </authorList>
    </citation>
    <scope>NUCLEOTIDE SEQUENCE</scope>
    <source>
        <strain evidence="3">02402/16</strain>
        <tissue evidence="3">Leaf</tissue>
    </source>
</reference>
<dbReference type="InterPro" id="IPR025452">
    <property type="entry name" value="DUF4218"/>
</dbReference>
<accession>A0AAD8QR43</accession>
<name>A0AAD8QR43_LOLMU</name>
<organism evidence="3 4">
    <name type="scientific">Lolium multiflorum</name>
    <name type="common">Italian ryegrass</name>
    <name type="synonym">Lolium perenne subsp. multiflorum</name>
    <dbReference type="NCBI Taxonomy" id="4521"/>
    <lineage>
        <taxon>Eukaryota</taxon>
        <taxon>Viridiplantae</taxon>
        <taxon>Streptophyta</taxon>
        <taxon>Embryophyta</taxon>
        <taxon>Tracheophyta</taxon>
        <taxon>Spermatophyta</taxon>
        <taxon>Magnoliopsida</taxon>
        <taxon>Liliopsida</taxon>
        <taxon>Poales</taxon>
        <taxon>Poaceae</taxon>
        <taxon>BOP clade</taxon>
        <taxon>Pooideae</taxon>
        <taxon>Poodae</taxon>
        <taxon>Poeae</taxon>
        <taxon>Poeae Chloroplast Group 2 (Poeae type)</taxon>
        <taxon>Loliodinae</taxon>
        <taxon>Loliinae</taxon>
        <taxon>Lolium</taxon>
    </lineage>
</organism>
<evidence type="ECO:0000256" key="1">
    <source>
        <dbReference type="SAM" id="MobiDB-lite"/>
    </source>
</evidence>
<gene>
    <name evidence="3" type="ORF">QYE76_029790</name>
</gene>
<dbReference type="AlphaFoldDB" id="A0AAD8QR43"/>
<evidence type="ECO:0000313" key="4">
    <source>
        <dbReference type="Proteomes" id="UP001231189"/>
    </source>
</evidence>
<feature type="compositionally biased region" description="Acidic residues" evidence="1">
    <location>
        <begin position="252"/>
        <end position="277"/>
    </location>
</feature>
<evidence type="ECO:0000259" key="2">
    <source>
        <dbReference type="Pfam" id="PF13960"/>
    </source>
</evidence>
<feature type="domain" description="DUF4218" evidence="2">
    <location>
        <begin position="157"/>
        <end position="230"/>
    </location>
</feature>
<comment type="caution">
    <text evidence="3">The sequence shown here is derived from an EMBL/GenBank/DDBJ whole genome shotgun (WGS) entry which is preliminary data.</text>
</comment>
<dbReference type="EMBL" id="JAUUTY010000007">
    <property type="protein sequence ID" value="KAK1606117.1"/>
    <property type="molecule type" value="Genomic_DNA"/>
</dbReference>
<feature type="compositionally biased region" description="Polar residues" evidence="1">
    <location>
        <begin position="287"/>
        <end position="297"/>
    </location>
</feature>
<dbReference type="PANTHER" id="PTHR48258">
    <property type="entry name" value="DUF4218 DOMAIN-CONTAINING PROTEIN-RELATED"/>
    <property type="match status" value="1"/>
</dbReference>
<sequence>MHITKNVCESLLGTVLNMPERTKDGSKARHDLMALHIRKELHFAQVDQETEEEETDGRKRKRVARQHETPRPSCFTLNPDELEQFFKCLLEVKFPLGYAGLIRRWLDPTKKIFSGMKSHDCHVMMTQILPVAIRGIMEPHVRATLTDLCNVFDVITRKSITVKKLGRLQEEIVTILCEMEMYFPPAFFDIMVHLLVHIVDDIEDLGPAFLHNMMALERMNGFIKGYVHPHKDVDESSQRKLDEHYRLMVSDQLEDLPGSDDESSEEGDDEMDNDGEDERGAADETTDSGVAGSSDTTTEAKRKRKQRRPNRVGTTCDIITAVDAKTGIPTEPKHVAKGYGLQLGAILRDVVDVNERKLRTKKKQHLQAQLLARLHARYEFPVEYRNEDTKDNIVNRRALSKFSKNLSGYKTMLRGMLGNNETWEEIQRHFPRMTLEQYNKFLENEELEYTKRQSTWGKELADKNIGHHNLGCRGFEGKQPVWDKEDQAYINAGLEPPFAKYKDPLFRAYLRSRYHRELAGKRVTKPDVVVGVELVADAKVMALEKAVLMEQAAAESAGSSSQTSTGKVPWDTPFIRGLNTVKARPLLDKPHRVPGAGGGRKLADYGLDVPASTRESRQAQKDREHEALLKKVADLETTMEQRVSAEVHNESVPRFSNASLPRLLARSMMRWPTGSMKSSLILCCR</sequence>
<feature type="region of interest" description="Disordered" evidence="1">
    <location>
        <begin position="46"/>
        <end position="70"/>
    </location>
</feature>
<feature type="compositionally biased region" description="Basic residues" evidence="1">
    <location>
        <begin position="301"/>
        <end position="310"/>
    </location>
</feature>
<feature type="region of interest" description="Disordered" evidence="1">
    <location>
        <begin position="251"/>
        <end position="312"/>
    </location>
</feature>
<dbReference type="Pfam" id="PF13960">
    <property type="entry name" value="DUF4218"/>
    <property type="match status" value="1"/>
</dbReference>
<proteinExistence type="predicted"/>
<protein>
    <recommendedName>
        <fullName evidence="2">DUF4218 domain-containing protein</fullName>
    </recommendedName>
</protein>
<keyword evidence="4" id="KW-1185">Reference proteome</keyword>
<dbReference type="Proteomes" id="UP001231189">
    <property type="component" value="Unassembled WGS sequence"/>
</dbReference>
<evidence type="ECO:0000313" key="3">
    <source>
        <dbReference type="EMBL" id="KAK1606117.1"/>
    </source>
</evidence>
<dbReference type="PANTHER" id="PTHR48258:SF9">
    <property type="entry name" value="OS01G0348150 PROTEIN"/>
    <property type="match status" value="1"/>
</dbReference>